<comment type="caution">
    <text evidence="3">The sequence shown here is derived from an EMBL/GenBank/DDBJ whole genome shotgun (WGS) entry which is preliminary data.</text>
</comment>
<gene>
    <name evidence="3" type="ORF">A2W13_03420</name>
</gene>
<dbReference type="GO" id="GO:0005975">
    <property type="term" value="P:carbohydrate metabolic process"/>
    <property type="evidence" value="ECO:0007669"/>
    <property type="project" value="InterPro"/>
</dbReference>
<keyword evidence="1" id="KW-0479">Metal-binding</keyword>
<dbReference type="AlphaFoldDB" id="A0A1F7X9D0"/>
<dbReference type="EMBL" id="MGFT01000017">
    <property type="protein sequence ID" value="OGM11640.1"/>
    <property type="molecule type" value="Genomic_DNA"/>
</dbReference>
<dbReference type="InterPro" id="IPR000056">
    <property type="entry name" value="Ribul_P_3_epim-like"/>
</dbReference>
<dbReference type="STRING" id="1802481.A2W13_03420"/>
<dbReference type="GO" id="GO:0016857">
    <property type="term" value="F:racemase and epimerase activity, acting on carbohydrates and derivatives"/>
    <property type="evidence" value="ECO:0007669"/>
    <property type="project" value="InterPro"/>
</dbReference>
<evidence type="ECO:0008006" key="5">
    <source>
        <dbReference type="Google" id="ProtNLM"/>
    </source>
</evidence>
<evidence type="ECO:0000256" key="2">
    <source>
        <dbReference type="ARBA" id="ARBA00023235"/>
    </source>
</evidence>
<evidence type="ECO:0000256" key="1">
    <source>
        <dbReference type="ARBA" id="ARBA00022723"/>
    </source>
</evidence>
<organism evidence="3 4">
    <name type="scientific">Candidatus Woesebacteria bacterium RBG_16_36_11</name>
    <dbReference type="NCBI Taxonomy" id="1802481"/>
    <lineage>
        <taxon>Bacteria</taxon>
        <taxon>Candidatus Woeseibacteriota</taxon>
    </lineage>
</organism>
<dbReference type="PANTHER" id="PTHR11749">
    <property type="entry name" value="RIBULOSE-5-PHOSPHATE-3-EPIMERASE"/>
    <property type="match status" value="1"/>
</dbReference>
<dbReference type="InterPro" id="IPR011060">
    <property type="entry name" value="RibuloseP-bd_barrel"/>
</dbReference>
<dbReference type="SUPFAM" id="SSF51366">
    <property type="entry name" value="Ribulose-phoshate binding barrel"/>
    <property type="match status" value="1"/>
</dbReference>
<dbReference type="Pfam" id="PF00834">
    <property type="entry name" value="Ribul_P_3_epim"/>
    <property type="match status" value="1"/>
</dbReference>
<dbReference type="GO" id="GO:0046872">
    <property type="term" value="F:metal ion binding"/>
    <property type="evidence" value="ECO:0007669"/>
    <property type="project" value="UniProtKB-KW"/>
</dbReference>
<dbReference type="Gene3D" id="3.20.20.70">
    <property type="entry name" value="Aldolase class I"/>
    <property type="match status" value="1"/>
</dbReference>
<sequence>MKNLDDVILPYGFPLDRVQVDINDGSFLEVKTIEPNLLNDIETDLNIDFHLMTKEPIAWVEDCIRGQADRIIGQIEKMGDQISFVGKVAEVGAKVGLAFDIETPLNQLEGSIMTSLDVILLMSYPAGHGGQKFDDRVLEKIKNLKEMREVDAKPFKICVDGGVDPDNIKRIKMAGADEVTIGKRLIEGDVEANFEKFIKALY</sequence>
<reference evidence="3 4" key="1">
    <citation type="journal article" date="2016" name="Nat. Commun.">
        <title>Thousands of microbial genomes shed light on interconnected biogeochemical processes in an aquifer system.</title>
        <authorList>
            <person name="Anantharaman K."/>
            <person name="Brown C.T."/>
            <person name="Hug L.A."/>
            <person name="Sharon I."/>
            <person name="Castelle C.J."/>
            <person name="Probst A.J."/>
            <person name="Thomas B.C."/>
            <person name="Singh A."/>
            <person name="Wilkins M.J."/>
            <person name="Karaoz U."/>
            <person name="Brodie E.L."/>
            <person name="Williams K.H."/>
            <person name="Hubbard S.S."/>
            <person name="Banfield J.F."/>
        </authorList>
    </citation>
    <scope>NUCLEOTIDE SEQUENCE [LARGE SCALE GENOMIC DNA]</scope>
</reference>
<evidence type="ECO:0000313" key="4">
    <source>
        <dbReference type="Proteomes" id="UP000178533"/>
    </source>
</evidence>
<keyword evidence="2" id="KW-0413">Isomerase</keyword>
<evidence type="ECO:0000313" key="3">
    <source>
        <dbReference type="EMBL" id="OGM11640.1"/>
    </source>
</evidence>
<protein>
    <recommendedName>
        <fullName evidence="5">Ribulose phosphate epimerase</fullName>
    </recommendedName>
</protein>
<dbReference type="InterPro" id="IPR013785">
    <property type="entry name" value="Aldolase_TIM"/>
</dbReference>
<accession>A0A1F7X9D0</accession>
<dbReference type="Proteomes" id="UP000178533">
    <property type="component" value="Unassembled WGS sequence"/>
</dbReference>
<proteinExistence type="predicted"/>
<name>A0A1F7X9D0_9BACT</name>